<feature type="transmembrane region" description="Helical" evidence="4">
    <location>
        <begin position="284"/>
        <end position="305"/>
    </location>
</feature>
<accession>A0A8T1SK07</accession>
<evidence type="ECO:0000256" key="3">
    <source>
        <dbReference type="ARBA" id="ARBA00023319"/>
    </source>
</evidence>
<proteinExistence type="predicted"/>
<keyword evidence="7" id="KW-1185">Reference proteome</keyword>
<dbReference type="GO" id="GO:0016020">
    <property type="term" value="C:membrane"/>
    <property type="evidence" value="ECO:0007669"/>
    <property type="project" value="TreeGrafter"/>
</dbReference>
<dbReference type="Proteomes" id="UP000765507">
    <property type="component" value="Unassembled WGS sequence"/>
</dbReference>
<organism evidence="6 7">
    <name type="scientific">Chelydra serpentina</name>
    <name type="common">Snapping turtle</name>
    <name type="synonym">Testudo serpentina</name>
    <dbReference type="NCBI Taxonomy" id="8475"/>
    <lineage>
        <taxon>Eukaryota</taxon>
        <taxon>Metazoa</taxon>
        <taxon>Chordata</taxon>
        <taxon>Craniata</taxon>
        <taxon>Vertebrata</taxon>
        <taxon>Euteleostomi</taxon>
        <taxon>Archelosauria</taxon>
        <taxon>Testudinata</taxon>
        <taxon>Testudines</taxon>
        <taxon>Cryptodira</taxon>
        <taxon>Durocryptodira</taxon>
        <taxon>Americhelydia</taxon>
        <taxon>Chelydroidea</taxon>
        <taxon>Chelydridae</taxon>
        <taxon>Chelydra</taxon>
    </lineage>
</organism>
<dbReference type="PANTHER" id="PTHR12207">
    <property type="entry name" value="V-SET AND TRANSMEMBRANE DOMAIN-CONTAINING PROTEIN"/>
    <property type="match status" value="1"/>
</dbReference>
<protein>
    <submittedName>
        <fullName evidence="6">Prostaglandin F2 receptor inhibitor</fullName>
    </submittedName>
</protein>
<gene>
    <name evidence="6" type="primary">PTGFRN</name>
    <name evidence="6" type="ORF">G0U57_005550</name>
</gene>
<evidence type="ECO:0000256" key="1">
    <source>
        <dbReference type="ARBA" id="ARBA00022729"/>
    </source>
</evidence>
<dbReference type="OrthoDB" id="9873136at2759"/>
<name>A0A8T1SK07_CHESE</name>
<feature type="domain" description="Ig-like" evidence="5">
    <location>
        <begin position="141"/>
        <end position="249"/>
    </location>
</feature>
<keyword evidence="4" id="KW-0472">Membrane</keyword>
<dbReference type="AlphaFoldDB" id="A0A8T1SK07"/>
<reference evidence="6 7" key="1">
    <citation type="journal article" date="2020" name="G3 (Bethesda)">
        <title>Draft Genome of the Common Snapping Turtle, Chelydra serpentina, a Model for Phenotypic Plasticity in Reptiles.</title>
        <authorList>
            <person name="Das D."/>
            <person name="Singh S.K."/>
            <person name="Bierstedt J."/>
            <person name="Erickson A."/>
            <person name="Galli G.L.J."/>
            <person name="Crossley D.A. 2nd"/>
            <person name="Rhen T."/>
        </authorList>
    </citation>
    <scope>NUCLEOTIDE SEQUENCE [LARGE SCALE GENOMIC DNA]</scope>
    <source>
        <strain evidence="6">KW</strain>
    </source>
</reference>
<dbReference type="PROSITE" id="PS50835">
    <property type="entry name" value="IG_LIKE"/>
    <property type="match status" value="1"/>
</dbReference>
<evidence type="ECO:0000256" key="2">
    <source>
        <dbReference type="ARBA" id="ARBA00023157"/>
    </source>
</evidence>
<dbReference type="InterPro" id="IPR013783">
    <property type="entry name" value="Ig-like_fold"/>
</dbReference>
<evidence type="ECO:0000259" key="5">
    <source>
        <dbReference type="PROSITE" id="PS50835"/>
    </source>
</evidence>
<keyword evidence="4" id="KW-0812">Transmembrane</keyword>
<evidence type="ECO:0000313" key="6">
    <source>
        <dbReference type="EMBL" id="KAG6929462.1"/>
    </source>
</evidence>
<keyword evidence="4" id="KW-1133">Transmembrane helix</keyword>
<sequence>YTLTVEAVKLKPFFVAGHTFEMTCKVSSQNIKTPRYSVLITAEKPLTDQSNPNGTTRIISLNQDSVVRLEDWTDQARVDGVVLEKVQENEFRYRMYQTQMSDAGLYRCVVTAWSPGGGGMWREAVNGLSNPIQIDFQTSGPVFNVSVHSDNPTVYQGELADLLCIVTIDRVALEPDDMSFDVSWFAVHSFALDRAPVLLASLDRKGIVTQVRRNWSSDVSLERISPMEFRLRVHGCEDQDFGNHYCSVTPWVRSATGVWQREPEIKSKPIFISVKMDVLNALKYPVLIGIGLATIIGLLSCLIGYCSSRWCCKKEVQETRRERRRLMSMEMD</sequence>
<dbReference type="EMBL" id="JAHGAV010000175">
    <property type="protein sequence ID" value="KAG6929462.1"/>
    <property type="molecule type" value="Genomic_DNA"/>
</dbReference>
<evidence type="ECO:0000256" key="4">
    <source>
        <dbReference type="SAM" id="Phobius"/>
    </source>
</evidence>
<dbReference type="FunFam" id="2.60.40.10:FF:002026">
    <property type="entry name" value="Prostaglandin F2 receptor inhibitor"/>
    <property type="match status" value="1"/>
</dbReference>
<keyword evidence="3" id="KW-0393">Immunoglobulin domain</keyword>
<keyword evidence="1" id="KW-0732">Signal</keyword>
<keyword evidence="2" id="KW-1015">Disulfide bond</keyword>
<dbReference type="InterPro" id="IPR007110">
    <property type="entry name" value="Ig-like_dom"/>
</dbReference>
<dbReference type="Gene3D" id="2.60.40.10">
    <property type="entry name" value="Immunoglobulins"/>
    <property type="match status" value="1"/>
</dbReference>
<feature type="non-terminal residue" evidence="6">
    <location>
        <position position="332"/>
    </location>
</feature>
<dbReference type="PANTHER" id="PTHR12207:SF3">
    <property type="entry name" value="PROSTAGLANDIN F2 RECEPTOR NEGATIVE REGULATOR"/>
    <property type="match status" value="1"/>
</dbReference>
<dbReference type="InterPro" id="IPR003599">
    <property type="entry name" value="Ig_sub"/>
</dbReference>
<evidence type="ECO:0000313" key="7">
    <source>
        <dbReference type="Proteomes" id="UP000765507"/>
    </source>
</evidence>
<comment type="caution">
    <text evidence="6">The sequence shown here is derived from an EMBL/GenBank/DDBJ whole genome shotgun (WGS) entry which is preliminary data.</text>
</comment>
<dbReference type="SMART" id="SM00409">
    <property type="entry name" value="IG"/>
    <property type="match status" value="2"/>
</dbReference>
<dbReference type="InterPro" id="IPR051102">
    <property type="entry name" value="IgSF_V-set/TM_domain"/>
</dbReference>